<dbReference type="Proteomes" id="UP000013307">
    <property type="component" value="Chromosome"/>
</dbReference>
<name>N0BFC7_9EURY</name>
<dbReference type="EMBL" id="CP005290">
    <property type="protein sequence ID" value="AGK61728.1"/>
    <property type="molecule type" value="Genomic_DNA"/>
</dbReference>
<protein>
    <submittedName>
        <fullName evidence="1">Flavodoxin</fullName>
    </submittedName>
</protein>
<dbReference type="Gene3D" id="3.40.50.360">
    <property type="match status" value="1"/>
</dbReference>
<proteinExistence type="predicted"/>
<dbReference type="AlphaFoldDB" id="N0BFC7"/>
<organism evidence="1 2">
    <name type="scientific">Archaeoglobus sulfaticallidus PM70-1</name>
    <dbReference type="NCBI Taxonomy" id="387631"/>
    <lineage>
        <taxon>Archaea</taxon>
        <taxon>Methanobacteriati</taxon>
        <taxon>Methanobacteriota</taxon>
        <taxon>Archaeoglobi</taxon>
        <taxon>Archaeoglobales</taxon>
        <taxon>Archaeoglobaceae</taxon>
        <taxon>Archaeoglobus</taxon>
    </lineage>
</organism>
<dbReference type="InterPro" id="IPR029039">
    <property type="entry name" value="Flavoprotein-like_sf"/>
</dbReference>
<dbReference type="STRING" id="387631.Asulf_01757"/>
<dbReference type="SUPFAM" id="SSF52218">
    <property type="entry name" value="Flavoproteins"/>
    <property type="match status" value="1"/>
</dbReference>
<evidence type="ECO:0000313" key="1">
    <source>
        <dbReference type="EMBL" id="AGK61728.1"/>
    </source>
</evidence>
<dbReference type="KEGG" id="ast:Asulf_01757"/>
<dbReference type="eggNOG" id="arCOG00519">
    <property type="taxonomic scope" value="Archaea"/>
</dbReference>
<dbReference type="PANTHER" id="PTHR39201">
    <property type="entry name" value="EXPORTED PROTEIN-RELATED"/>
    <property type="match status" value="1"/>
</dbReference>
<dbReference type="PANTHER" id="PTHR39201:SF1">
    <property type="entry name" value="FLAVODOXIN-LIKE DOMAIN-CONTAINING PROTEIN"/>
    <property type="match status" value="1"/>
</dbReference>
<accession>N0BFC7</accession>
<dbReference type="HOGENOM" id="CLU_1824421_0_0_2"/>
<dbReference type="RefSeq" id="WP_015591326.1">
    <property type="nucleotide sequence ID" value="NC_021169.1"/>
</dbReference>
<sequence length="167" mass="19610">MKIDLIYFSWSGRTAKVFSYIEKFLKDRGYDVSKKEIKPLKGRSYAFWLILSFIPNLGVEIEDVRINSDIIFLGSPKWTLNCPPVTEFIKKYDLSGKEIFIVLTYGGFDEERYLESLKQKIMEKGAAVRDTILLKRKIIDSGGFVEVVEPWLKEISRINFEQRFEQY</sequence>
<keyword evidence="2" id="KW-1185">Reference proteome</keyword>
<dbReference type="GeneID" id="15393392"/>
<dbReference type="OrthoDB" id="51615at2157"/>
<evidence type="ECO:0000313" key="2">
    <source>
        <dbReference type="Proteomes" id="UP000013307"/>
    </source>
</evidence>
<reference evidence="1 2" key="1">
    <citation type="journal article" date="2013" name="Genome Announc.">
        <title>Complete Genome Sequence of the Thermophilic and Facultatively Chemolithoautotrophic Sulfate Reducer Archaeoglobus sulfaticallidus Strain PM70-1T.</title>
        <authorList>
            <person name="Stokke R."/>
            <person name="Hocking W.P."/>
            <person name="Steinsbu B.O."/>
            <person name="Steen I.H."/>
        </authorList>
    </citation>
    <scope>NUCLEOTIDE SEQUENCE [LARGE SCALE GENOMIC DNA]</scope>
    <source>
        <strain evidence="1">PM70-1</strain>
    </source>
</reference>
<gene>
    <name evidence="1" type="ORF">Asulf_01757</name>
</gene>